<feature type="transmembrane region" description="Helical" evidence="5">
    <location>
        <begin position="39"/>
        <end position="59"/>
    </location>
</feature>
<evidence type="ECO:0000256" key="5">
    <source>
        <dbReference type="SAM" id="Phobius"/>
    </source>
</evidence>
<dbReference type="PANTHER" id="PTHR37422">
    <property type="entry name" value="TEICHURONIC ACID BIOSYNTHESIS PROTEIN TUAE"/>
    <property type="match status" value="1"/>
</dbReference>
<feature type="transmembrane region" description="Helical" evidence="5">
    <location>
        <begin position="224"/>
        <end position="242"/>
    </location>
</feature>
<feature type="transmembrane region" description="Helical" evidence="5">
    <location>
        <begin position="301"/>
        <end position="319"/>
    </location>
</feature>
<dbReference type="EMBL" id="MHKI01000009">
    <property type="protein sequence ID" value="OGY87366.1"/>
    <property type="molecule type" value="Genomic_DNA"/>
</dbReference>
<dbReference type="PANTHER" id="PTHR37422:SF13">
    <property type="entry name" value="LIPOPOLYSACCHARIDE BIOSYNTHESIS PROTEIN PA4999-RELATED"/>
    <property type="match status" value="1"/>
</dbReference>
<evidence type="ECO:0000256" key="4">
    <source>
        <dbReference type="ARBA" id="ARBA00023136"/>
    </source>
</evidence>
<feature type="transmembrane region" description="Helical" evidence="5">
    <location>
        <begin position="115"/>
        <end position="133"/>
    </location>
</feature>
<accession>A0A1G2BFA9</accession>
<comment type="caution">
    <text evidence="7">The sequence shown here is derived from an EMBL/GenBank/DDBJ whole genome shotgun (WGS) entry which is preliminary data.</text>
</comment>
<feature type="transmembrane region" description="Helical" evidence="5">
    <location>
        <begin position="272"/>
        <end position="289"/>
    </location>
</feature>
<evidence type="ECO:0000256" key="2">
    <source>
        <dbReference type="ARBA" id="ARBA00022692"/>
    </source>
</evidence>
<organism evidence="7 8">
    <name type="scientific">Candidatus Kerfeldbacteria bacterium RIFOXYB2_FULL_38_14</name>
    <dbReference type="NCBI Taxonomy" id="1798547"/>
    <lineage>
        <taxon>Bacteria</taxon>
        <taxon>Candidatus Kerfeldiibacteriota</taxon>
    </lineage>
</organism>
<feature type="transmembrane region" description="Helical" evidence="5">
    <location>
        <begin position="398"/>
        <end position="415"/>
    </location>
</feature>
<evidence type="ECO:0000256" key="1">
    <source>
        <dbReference type="ARBA" id="ARBA00004141"/>
    </source>
</evidence>
<name>A0A1G2BFA9_9BACT</name>
<feature type="transmembrane region" description="Helical" evidence="5">
    <location>
        <begin position="139"/>
        <end position="160"/>
    </location>
</feature>
<dbReference type="Proteomes" id="UP000176420">
    <property type="component" value="Unassembled WGS sequence"/>
</dbReference>
<feature type="domain" description="O-antigen ligase-related" evidence="6">
    <location>
        <begin position="256"/>
        <end position="405"/>
    </location>
</feature>
<keyword evidence="2 5" id="KW-0812">Transmembrane</keyword>
<feature type="transmembrane region" description="Helical" evidence="5">
    <location>
        <begin position="452"/>
        <end position="472"/>
    </location>
</feature>
<evidence type="ECO:0000259" key="6">
    <source>
        <dbReference type="Pfam" id="PF04932"/>
    </source>
</evidence>
<dbReference type="InterPro" id="IPR007016">
    <property type="entry name" value="O-antigen_ligase-rel_domated"/>
</dbReference>
<gene>
    <name evidence="7" type="ORF">A2319_05365</name>
</gene>
<dbReference type="GO" id="GO:0016020">
    <property type="term" value="C:membrane"/>
    <property type="evidence" value="ECO:0007669"/>
    <property type="project" value="UniProtKB-SubCell"/>
</dbReference>
<proteinExistence type="predicted"/>
<feature type="transmembrane region" description="Helical" evidence="5">
    <location>
        <begin position="79"/>
        <end position="103"/>
    </location>
</feature>
<keyword evidence="3 5" id="KW-1133">Transmembrane helix</keyword>
<feature type="transmembrane region" description="Helical" evidence="5">
    <location>
        <begin position="169"/>
        <end position="189"/>
    </location>
</feature>
<feature type="transmembrane region" description="Helical" evidence="5">
    <location>
        <begin position="427"/>
        <end position="446"/>
    </location>
</feature>
<evidence type="ECO:0000256" key="3">
    <source>
        <dbReference type="ARBA" id="ARBA00022989"/>
    </source>
</evidence>
<sequence>MKEKINLLKFIELKKISSFFCCAGLLVGLGFLSVYVRPLYIFGFLGVLILAFIIFTNPWRGVLLLAFFLPFERLGAYDFAGITIRPSQIAGVLTILALIFYYSVRRKFPIPKNPLLIPLGGFVVVMLLGFLNAPNFSRSLMVFAFTLFTIAIGFTLPFLLNSEKKVKQLLAFFFAAYLLVTIFGLYQFIGDYLGLPQALTGLRDLYVKDVLGFPRVQSTALEPLYFANYLLVPLSILLSLFLNKEKTYSSLFTFGLLVLGVVNLLLTVARGGYIAFAVSFLLIVLYYFLELKLITWRNVGIAFVSFLVAGGILVKMVGLETVSQDFLGHVSNLFGGASYNERVEMFTIAYQAWQDHPIIGIGAGSFGPYEAAHPNYMREVEGWRIVNNEYLELLAENGIVGLVLIMIVFIIVLLRSIKALKETSSDFIRTVLLGALAGFIGILVQYNTFSVLYIMHIWFTVGFLIALQNLALKNASYDSSHF</sequence>
<feature type="transmembrane region" description="Helical" evidence="5">
    <location>
        <begin position="16"/>
        <end position="32"/>
    </location>
</feature>
<comment type="subcellular location">
    <subcellularLocation>
        <location evidence="1">Membrane</location>
        <topology evidence="1">Multi-pass membrane protein</topology>
    </subcellularLocation>
</comment>
<keyword evidence="4 5" id="KW-0472">Membrane</keyword>
<dbReference type="Pfam" id="PF04932">
    <property type="entry name" value="Wzy_C"/>
    <property type="match status" value="1"/>
</dbReference>
<dbReference type="InterPro" id="IPR051533">
    <property type="entry name" value="WaaL-like"/>
</dbReference>
<reference evidence="7 8" key="1">
    <citation type="journal article" date="2016" name="Nat. Commun.">
        <title>Thousands of microbial genomes shed light on interconnected biogeochemical processes in an aquifer system.</title>
        <authorList>
            <person name="Anantharaman K."/>
            <person name="Brown C.T."/>
            <person name="Hug L.A."/>
            <person name="Sharon I."/>
            <person name="Castelle C.J."/>
            <person name="Probst A.J."/>
            <person name="Thomas B.C."/>
            <person name="Singh A."/>
            <person name="Wilkins M.J."/>
            <person name="Karaoz U."/>
            <person name="Brodie E.L."/>
            <person name="Williams K.H."/>
            <person name="Hubbard S.S."/>
            <person name="Banfield J.F."/>
        </authorList>
    </citation>
    <scope>NUCLEOTIDE SEQUENCE [LARGE SCALE GENOMIC DNA]</scope>
</reference>
<dbReference type="AlphaFoldDB" id="A0A1G2BFA9"/>
<evidence type="ECO:0000313" key="8">
    <source>
        <dbReference type="Proteomes" id="UP000176420"/>
    </source>
</evidence>
<protein>
    <recommendedName>
        <fullName evidence="6">O-antigen ligase-related domain-containing protein</fullName>
    </recommendedName>
</protein>
<feature type="transmembrane region" description="Helical" evidence="5">
    <location>
        <begin position="249"/>
        <end position="266"/>
    </location>
</feature>
<evidence type="ECO:0000313" key="7">
    <source>
        <dbReference type="EMBL" id="OGY87366.1"/>
    </source>
</evidence>